<protein>
    <submittedName>
        <fullName evidence="4">S-layer homology domain-containing protein</fullName>
    </submittedName>
</protein>
<feature type="domain" description="SLH" evidence="3">
    <location>
        <begin position="138"/>
        <end position="201"/>
    </location>
</feature>
<evidence type="ECO:0000313" key="4">
    <source>
        <dbReference type="EMBL" id="MBU5676834.1"/>
    </source>
</evidence>
<feature type="domain" description="SLH" evidence="3">
    <location>
        <begin position="22"/>
        <end position="85"/>
    </location>
</feature>
<sequence>MKRKSIAIFTVLFMFFSISNTVFASDIKDIDNHWAKDNITYLIDKDIIGGYPDGNFRPDATITRAEFTKILINALHDDPGIAPYAHWAGLYVERAIEEGYVIRTEYGGGYDLNITRGEMARIISRALEEEPVSIEELKNQITDFSQIPTSYQEHVAKVYAAGIITGYTDGTFKYENTATRAEASTMLLRFLDLSKRQIPEVKEIVEEEPVKEEEKNYKDMTELPSKSFDSLNLGGSVKTEGIPTDGNSKIEKVYYGTVKDFPIRVGNFIITGIKKDTKPDIYNFYNVYLQGYALTDDSLSSLRTGYIDNQNQYRYRGLMGFDQKMHDYMVKIYPDIVGLGSMAVKAYTPFTTKFEIESSYDWEFDKNNYSFKLNQAEQIIIQDKRNQDKGIVFIKNPFK</sequence>
<dbReference type="RefSeq" id="WP_216417099.1">
    <property type="nucleotide sequence ID" value="NZ_JAHLQK010000004.1"/>
</dbReference>
<evidence type="ECO:0000313" key="5">
    <source>
        <dbReference type="Proteomes" id="UP000779508"/>
    </source>
</evidence>
<organism evidence="4 5">
    <name type="scientific">Alkaliphilus flagellatus</name>
    <dbReference type="NCBI Taxonomy" id="2841507"/>
    <lineage>
        <taxon>Bacteria</taxon>
        <taxon>Bacillati</taxon>
        <taxon>Bacillota</taxon>
        <taxon>Clostridia</taxon>
        <taxon>Peptostreptococcales</taxon>
        <taxon>Natronincolaceae</taxon>
        <taxon>Alkaliphilus</taxon>
    </lineage>
</organism>
<evidence type="ECO:0000256" key="2">
    <source>
        <dbReference type="SAM" id="SignalP"/>
    </source>
</evidence>
<dbReference type="InterPro" id="IPR051465">
    <property type="entry name" value="Cell_Envelope_Struct_Comp"/>
</dbReference>
<proteinExistence type="predicted"/>
<gene>
    <name evidence="4" type="ORF">KQI88_10425</name>
</gene>
<keyword evidence="5" id="KW-1185">Reference proteome</keyword>
<keyword evidence="2" id="KW-0732">Signal</keyword>
<dbReference type="InterPro" id="IPR001119">
    <property type="entry name" value="SLH_dom"/>
</dbReference>
<feature type="signal peptide" evidence="2">
    <location>
        <begin position="1"/>
        <end position="24"/>
    </location>
</feature>
<feature type="chain" id="PRO_5047133662" evidence="2">
    <location>
        <begin position="25"/>
        <end position="399"/>
    </location>
</feature>
<comment type="caution">
    <text evidence="4">The sequence shown here is derived from an EMBL/GenBank/DDBJ whole genome shotgun (WGS) entry which is preliminary data.</text>
</comment>
<reference evidence="4 5" key="1">
    <citation type="submission" date="2021-06" db="EMBL/GenBank/DDBJ databases">
        <authorList>
            <person name="Sun Q."/>
            <person name="Li D."/>
        </authorList>
    </citation>
    <scope>NUCLEOTIDE SEQUENCE [LARGE SCALE GENOMIC DNA]</scope>
    <source>
        <strain evidence="4 5">MSJ-5</strain>
    </source>
</reference>
<dbReference type="EMBL" id="JAHLQK010000004">
    <property type="protein sequence ID" value="MBU5676834.1"/>
    <property type="molecule type" value="Genomic_DNA"/>
</dbReference>
<dbReference type="PROSITE" id="PS51272">
    <property type="entry name" value="SLH"/>
    <property type="match status" value="2"/>
</dbReference>
<evidence type="ECO:0000256" key="1">
    <source>
        <dbReference type="ARBA" id="ARBA00022737"/>
    </source>
</evidence>
<dbReference type="PANTHER" id="PTHR43308:SF5">
    <property type="entry name" value="S-LAYER PROTEIN _ PEPTIDOGLYCAN ENDO-BETA-N-ACETYLGLUCOSAMINIDASE"/>
    <property type="match status" value="1"/>
</dbReference>
<evidence type="ECO:0000259" key="3">
    <source>
        <dbReference type="PROSITE" id="PS51272"/>
    </source>
</evidence>
<keyword evidence="1" id="KW-0677">Repeat</keyword>
<dbReference type="PANTHER" id="PTHR43308">
    <property type="entry name" value="OUTER MEMBRANE PROTEIN ALPHA-RELATED"/>
    <property type="match status" value="1"/>
</dbReference>
<dbReference type="Pfam" id="PF00395">
    <property type="entry name" value="SLH"/>
    <property type="match status" value="2"/>
</dbReference>
<accession>A0ABS6G3T4</accession>
<dbReference type="Proteomes" id="UP000779508">
    <property type="component" value="Unassembled WGS sequence"/>
</dbReference>
<name>A0ABS6G3T4_9FIRM</name>